<dbReference type="InterPro" id="IPR020568">
    <property type="entry name" value="Ribosomal_Su5_D2-typ_SF"/>
</dbReference>
<dbReference type="AlphaFoldDB" id="A0A923NDD5"/>
<evidence type="ECO:0000256" key="3">
    <source>
        <dbReference type="ARBA" id="ARBA00023134"/>
    </source>
</evidence>
<evidence type="ECO:0000256" key="1">
    <source>
        <dbReference type="ARBA" id="ARBA00022741"/>
    </source>
</evidence>
<dbReference type="Gene3D" id="2.40.30.10">
    <property type="entry name" value="Translation factors"/>
    <property type="match status" value="1"/>
</dbReference>
<dbReference type="InterPro" id="IPR000640">
    <property type="entry name" value="EFG_V-like"/>
</dbReference>
<dbReference type="GO" id="GO:0005525">
    <property type="term" value="F:GTP binding"/>
    <property type="evidence" value="ECO:0007669"/>
    <property type="project" value="UniProtKB-KW"/>
</dbReference>
<dbReference type="InterPro" id="IPR027417">
    <property type="entry name" value="P-loop_NTPase"/>
</dbReference>
<dbReference type="PANTHER" id="PTHR43261">
    <property type="entry name" value="TRANSLATION ELONGATION FACTOR G-RELATED"/>
    <property type="match status" value="1"/>
</dbReference>
<dbReference type="Gene3D" id="3.30.70.240">
    <property type="match status" value="1"/>
</dbReference>
<dbReference type="CDD" id="cd03711">
    <property type="entry name" value="Tet_C"/>
    <property type="match status" value="1"/>
</dbReference>
<dbReference type="Gene3D" id="3.40.50.300">
    <property type="entry name" value="P-loop containing nucleotide triphosphate hydrolases"/>
    <property type="match status" value="1"/>
</dbReference>
<dbReference type="GO" id="GO:0032790">
    <property type="term" value="P:ribosome disassembly"/>
    <property type="evidence" value="ECO:0007669"/>
    <property type="project" value="TreeGrafter"/>
</dbReference>
<gene>
    <name evidence="6" type="ORF">H8876_08170</name>
</gene>
<accession>A0A923NDD5</accession>
<organism evidence="6 7">
    <name type="scientific">Lentihominibacter faecis</name>
    <dbReference type="NCBI Taxonomy" id="2764712"/>
    <lineage>
        <taxon>Bacteria</taxon>
        <taxon>Bacillati</taxon>
        <taxon>Bacillota</taxon>
        <taxon>Clostridia</taxon>
        <taxon>Peptostreptococcales</taxon>
        <taxon>Anaerovoracaceae</taxon>
        <taxon>Lentihominibacter</taxon>
    </lineage>
</organism>
<dbReference type="InterPro" id="IPR009000">
    <property type="entry name" value="Transl_B-barrel_sf"/>
</dbReference>
<dbReference type="InterPro" id="IPR041095">
    <property type="entry name" value="EFG_II"/>
</dbReference>
<sequence length="861" mass="96587">MKNIVIGILAHVDAGKTTLSEAMLYQTGAIRNLGRVDHKNAFLDTDIQERDRGITIFSKQAEMTYKDTKLMLLDTPGHVDFSAEMERTLQVLDYAVLVISGREGVQGHTVTLWKLLQKYEIPVFLFINKMDLEGADRAQILEELQSSLSAGCLDFEDPEEEQAAMCEEGLLEEYLETGHISVPSIRNSISNRKIFPCYFGSALRMSGVEGFLDGIVQFTEEPSYPQQFGVRIYKITRDPQGMRLTHMKITGGTLSVKETLDLSDAPGASGEKVNQIRIYSGGKYQTVQKAEAGTVCAVAGLEHTHAGQGLGVEESENRFVLEPAMSYGVLLPDGADVHRTLQQLKQLEEEDPQLHIAWNSQTEEIQIQLMGEVQLEILKEMIRQRFDLELEFGEGKVAYRETIAKPVIGAGHFEPLRHYAEVHLLLEPGDPGSGVVLDTACREDLLDRNWQRLILTHLAERDFPGVLTGSPLTDVKITLLAGRAHLKHTEGGDFRQATYRAVRQGLRKTQSILLEPWYDFELEVPQDMTGRAMADIQRMGGSFELPQTRGDLSLIAGKAPVSEMKGYMAEVNSYTRGYGHLSCSVAGYEPCHDAEKVMEETGYRVDEDTENTADSVFCSHGAGYLVPWDQVDDHVHIILDRSVLPDQNKTMGRPEENSRSIGVEDFAGMPEAPLQKRTQGSIGPRVIEGEQGYQKTKSAEIQKEYLVVDGYNIIFAWEELKSLAKTSMDAARTALIEILSNYQGYRRCKVIIVFDAYKIKGGERRQEKHGSVDVVFTKEGETADTYIERLTYEMNGKYRVRVATSDRQEQIIALGNGAFRLSASELKGEIERTNLEISSFLKEYARKNQIRHRNNIKIPKK</sequence>
<name>A0A923NDD5_9FIRM</name>
<keyword evidence="2" id="KW-0648">Protein biosynthesis</keyword>
<keyword evidence="7" id="KW-1185">Reference proteome</keyword>
<dbReference type="InterPro" id="IPR000795">
    <property type="entry name" value="T_Tr_GTP-bd_dom"/>
</dbReference>
<dbReference type="SUPFAM" id="SSF54211">
    <property type="entry name" value="Ribosomal protein S5 domain 2-like"/>
    <property type="match status" value="1"/>
</dbReference>
<dbReference type="SMART" id="SM00838">
    <property type="entry name" value="EFG_C"/>
    <property type="match status" value="1"/>
</dbReference>
<evidence type="ECO:0000313" key="6">
    <source>
        <dbReference type="EMBL" id="MBC5999973.1"/>
    </source>
</evidence>
<dbReference type="PROSITE" id="PS51722">
    <property type="entry name" value="G_TR_2"/>
    <property type="match status" value="1"/>
</dbReference>
<dbReference type="SMART" id="SM00889">
    <property type="entry name" value="EFG_IV"/>
    <property type="match status" value="1"/>
</dbReference>
<dbReference type="Pfam" id="PF00679">
    <property type="entry name" value="EFG_C"/>
    <property type="match status" value="1"/>
</dbReference>
<dbReference type="GO" id="GO:0003924">
    <property type="term" value="F:GTPase activity"/>
    <property type="evidence" value="ECO:0007669"/>
    <property type="project" value="InterPro"/>
</dbReference>
<dbReference type="GO" id="GO:0046677">
    <property type="term" value="P:response to antibiotic"/>
    <property type="evidence" value="ECO:0007669"/>
    <property type="project" value="UniProtKB-KW"/>
</dbReference>
<keyword evidence="3" id="KW-0342">GTP-binding</keyword>
<dbReference type="Pfam" id="PF14492">
    <property type="entry name" value="EFG_III"/>
    <property type="match status" value="1"/>
</dbReference>
<dbReference type="Pfam" id="PF00009">
    <property type="entry name" value="GTP_EFTU"/>
    <property type="match status" value="1"/>
</dbReference>
<dbReference type="Pfam" id="PF03764">
    <property type="entry name" value="EFG_IV"/>
    <property type="match status" value="1"/>
</dbReference>
<proteinExistence type="predicted"/>
<dbReference type="SUPFAM" id="SSF54980">
    <property type="entry name" value="EF-G C-terminal domain-like"/>
    <property type="match status" value="2"/>
</dbReference>
<dbReference type="EMBL" id="JACRWC010000103">
    <property type="protein sequence ID" value="MBC5999973.1"/>
    <property type="molecule type" value="Genomic_DNA"/>
</dbReference>
<dbReference type="SUPFAM" id="SSF50447">
    <property type="entry name" value="Translation proteins"/>
    <property type="match status" value="1"/>
</dbReference>
<dbReference type="GO" id="GO:0006412">
    <property type="term" value="P:translation"/>
    <property type="evidence" value="ECO:0007669"/>
    <property type="project" value="UniProtKB-KW"/>
</dbReference>
<dbReference type="SUPFAM" id="SSF52540">
    <property type="entry name" value="P-loop containing nucleoside triphosphate hydrolases"/>
    <property type="match status" value="1"/>
</dbReference>
<dbReference type="InterPro" id="IPR005517">
    <property type="entry name" value="Transl_elong_EFG/EF2_IV"/>
</dbReference>
<dbReference type="InterPro" id="IPR005225">
    <property type="entry name" value="Small_GTP-bd"/>
</dbReference>
<dbReference type="RefSeq" id="WP_249287331.1">
    <property type="nucleotide sequence ID" value="NZ_JACRWC010000103.1"/>
</dbReference>
<protein>
    <submittedName>
        <fullName evidence="6">NYN domain-containing protein</fullName>
    </submittedName>
</protein>
<dbReference type="InterPro" id="IPR014721">
    <property type="entry name" value="Ribsml_uS5_D2-typ_fold_subgr"/>
</dbReference>
<keyword evidence="1" id="KW-0547">Nucleotide-binding</keyword>
<evidence type="ECO:0000313" key="7">
    <source>
        <dbReference type="Proteomes" id="UP000644115"/>
    </source>
</evidence>
<dbReference type="InterPro" id="IPR010298">
    <property type="entry name" value="YacP-like"/>
</dbReference>
<feature type="domain" description="Tr-type G" evidence="5">
    <location>
        <begin position="1"/>
        <end position="223"/>
    </location>
</feature>
<dbReference type="Gene3D" id="3.30.70.870">
    <property type="entry name" value="Elongation Factor G (Translational Gtpase), domain 3"/>
    <property type="match status" value="1"/>
</dbReference>
<evidence type="ECO:0000259" key="5">
    <source>
        <dbReference type="PROSITE" id="PS51722"/>
    </source>
</evidence>
<comment type="caution">
    <text evidence="6">The sequence shown here is derived from an EMBL/GenBank/DDBJ whole genome shotgun (WGS) entry which is preliminary data.</text>
</comment>
<dbReference type="PROSITE" id="PS00301">
    <property type="entry name" value="G_TR_1"/>
    <property type="match status" value="1"/>
</dbReference>
<dbReference type="Proteomes" id="UP000644115">
    <property type="component" value="Unassembled WGS sequence"/>
</dbReference>
<dbReference type="InterPro" id="IPR035647">
    <property type="entry name" value="EFG_III/V"/>
</dbReference>
<evidence type="ECO:0000256" key="2">
    <source>
        <dbReference type="ARBA" id="ARBA00022917"/>
    </source>
</evidence>
<dbReference type="PANTHER" id="PTHR43261:SF1">
    <property type="entry name" value="RIBOSOME-RELEASING FACTOR 2, MITOCHONDRIAL"/>
    <property type="match status" value="1"/>
</dbReference>
<dbReference type="CDD" id="cd10912">
    <property type="entry name" value="PIN_YacP-like"/>
    <property type="match status" value="1"/>
</dbReference>
<dbReference type="Gene3D" id="3.30.230.10">
    <property type="match status" value="1"/>
</dbReference>
<keyword evidence="4" id="KW-0046">Antibiotic resistance</keyword>
<dbReference type="InterPro" id="IPR035650">
    <property type="entry name" value="Tet_C"/>
</dbReference>
<reference evidence="6" key="1">
    <citation type="submission" date="2020-08" db="EMBL/GenBank/DDBJ databases">
        <authorList>
            <person name="Liu C."/>
            <person name="Sun Q."/>
        </authorList>
    </citation>
    <scope>NUCLEOTIDE SEQUENCE</scope>
    <source>
        <strain evidence="6">BX16</strain>
    </source>
</reference>
<dbReference type="Pfam" id="PF05991">
    <property type="entry name" value="NYN_YacP"/>
    <property type="match status" value="1"/>
</dbReference>
<dbReference type="InterPro" id="IPR031157">
    <property type="entry name" value="G_TR_CS"/>
</dbReference>
<dbReference type="PRINTS" id="PR00315">
    <property type="entry name" value="ELONGATNFCT"/>
</dbReference>
<dbReference type="NCBIfam" id="TIGR00231">
    <property type="entry name" value="small_GTP"/>
    <property type="match status" value="1"/>
</dbReference>
<evidence type="ECO:0000256" key="4">
    <source>
        <dbReference type="ARBA" id="ARBA00023251"/>
    </source>
</evidence>